<dbReference type="Pfam" id="PF09084">
    <property type="entry name" value="NMT1"/>
    <property type="match status" value="1"/>
</dbReference>
<evidence type="ECO:0000256" key="11">
    <source>
        <dbReference type="ARBA" id="ARBA00048179"/>
    </source>
</evidence>
<keyword evidence="9" id="KW-0408">Iron</keyword>
<dbReference type="GO" id="GO:0016740">
    <property type="term" value="F:transferase activity"/>
    <property type="evidence" value="ECO:0007669"/>
    <property type="project" value="UniProtKB-KW"/>
</dbReference>
<dbReference type="PANTHER" id="PTHR31528:SF1">
    <property type="entry name" value="4-AMINO-5-HYDROXYMETHYL-2-METHYLPYRIMIDINE PHOSPHATE SYNTHASE THI11-RELATED"/>
    <property type="match status" value="1"/>
</dbReference>
<keyword evidence="6" id="KW-0479">Metal-binding</keyword>
<comment type="subunit">
    <text evidence="4">Homodimer.</text>
</comment>
<evidence type="ECO:0000313" key="14">
    <source>
        <dbReference type="Proteomes" id="UP000694001"/>
    </source>
</evidence>
<keyword evidence="5" id="KW-0808">Transferase</keyword>
<keyword evidence="7" id="KW-0663">Pyridoxal phosphate</keyword>
<dbReference type="EMBL" id="CP076448">
    <property type="protein sequence ID" value="QXM23641.1"/>
    <property type="molecule type" value="Genomic_DNA"/>
</dbReference>
<sequence>MKRRHLVAAAAATLAAPAIFAPSRAGARTRLKLILNWRYQGPQGMFFLAEDRGYFREAGLEVAIDQGEGSAAAVTKVATGAYDIGFGDINAAIALAATRPAEAPVGVMMLYNRPPFCIAVRADGPIRTPKDLEGRTLGGPANDGALRLFPAFARLAGIDAAKVTVVNMQPQLREQMLNRGQVDGVFGFINTIRFSARLIGTDADTAYRFIAYGDYGMDLYSNCIVVSRALARDMPEAVRGFLGALTRGLADMLREPDAAVAAVARREPLLNVAVERARLDATVRDEMNHPEIGTIGLGDVVEQRFVRGIEILAEAQGLPRKPGFAEVFRRDFLPPLSARPTRVVG</sequence>
<keyword evidence="8" id="KW-0784">Thiamine biosynthesis</keyword>
<dbReference type="GO" id="GO:0009228">
    <property type="term" value="P:thiamine biosynthetic process"/>
    <property type="evidence" value="ECO:0007669"/>
    <property type="project" value="UniProtKB-KW"/>
</dbReference>
<evidence type="ECO:0000256" key="5">
    <source>
        <dbReference type="ARBA" id="ARBA00022679"/>
    </source>
</evidence>
<evidence type="ECO:0000256" key="7">
    <source>
        <dbReference type="ARBA" id="ARBA00022898"/>
    </source>
</evidence>
<dbReference type="InterPro" id="IPR027939">
    <property type="entry name" value="NMT1/THI5"/>
</dbReference>
<dbReference type="RefSeq" id="WP_218284520.1">
    <property type="nucleotide sequence ID" value="NZ_CP076448.1"/>
</dbReference>
<dbReference type="KEGG" id="elio:KO353_09970"/>
<proteinExistence type="inferred from homology"/>
<evidence type="ECO:0000256" key="2">
    <source>
        <dbReference type="ARBA" id="ARBA00004948"/>
    </source>
</evidence>
<evidence type="ECO:0000256" key="6">
    <source>
        <dbReference type="ARBA" id="ARBA00022723"/>
    </source>
</evidence>
<dbReference type="PANTHER" id="PTHR31528">
    <property type="entry name" value="4-AMINO-5-HYDROXYMETHYL-2-METHYLPYRIMIDINE PHOSPHATE SYNTHASE THI11-RELATED"/>
    <property type="match status" value="1"/>
</dbReference>
<comment type="catalytic activity">
    <reaction evidence="11">
        <text>N(6)-(pyridoxal phosphate)-L-lysyl-[4-amino-5-hydroxymethyl-2-methylpyrimidine phosphate synthase] + L-histidyl-[4-amino-5-hydroxymethyl-2-methylpyrimidine phosphate synthase] + 2 Fe(3+) + 4 H2O = L-lysyl-[4-amino-5-hydroxymethyl-2-methylpyrimidine phosphate synthase] + (2S)-2-amino-5-hydroxy-4-oxopentanoyl-[4-amino-5-hydroxymethyl-2-methylpyrimidine phosphate synthase] + 4-amino-2-methyl-5-(phosphooxymethyl)pyrimidine + 3-oxopropanoate + 2 Fe(2+) + 2 H(+)</text>
        <dbReference type="Rhea" id="RHEA:65756"/>
        <dbReference type="Rhea" id="RHEA-COMP:16892"/>
        <dbReference type="Rhea" id="RHEA-COMP:16893"/>
        <dbReference type="Rhea" id="RHEA-COMP:16894"/>
        <dbReference type="Rhea" id="RHEA-COMP:16895"/>
        <dbReference type="ChEBI" id="CHEBI:15377"/>
        <dbReference type="ChEBI" id="CHEBI:15378"/>
        <dbReference type="ChEBI" id="CHEBI:29033"/>
        <dbReference type="ChEBI" id="CHEBI:29034"/>
        <dbReference type="ChEBI" id="CHEBI:29969"/>
        <dbReference type="ChEBI" id="CHEBI:29979"/>
        <dbReference type="ChEBI" id="CHEBI:33190"/>
        <dbReference type="ChEBI" id="CHEBI:58354"/>
        <dbReference type="ChEBI" id="CHEBI:143915"/>
        <dbReference type="ChEBI" id="CHEBI:157692"/>
    </reaction>
    <physiologicalReaction direction="left-to-right" evidence="11">
        <dbReference type="Rhea" id="RHEA:65757"/>
    </physiologicalReaction>
</comment>
<dbReference type="AlphaFoldDB" id="A0A975TZT0"/>
<comment type="pathway">
    <text evidence="2">Cofactor biosynthesis; thiamine diphosphate biosynthesis.</text>
</comment>
<evidence type="ECO:0000256" key="8">
    <source>
        <dbReference type="ARBA" id="ARBA00022977"/>
    </source>
</evidence>
<evidence type="ECO:0000313" key="13">
    <source>
        <dbReference type="EMBL" id="QXM23641.1"/>
    </source>
</evidence>
<comment type="similarity">
    <text evidence="3">Belongs to the NMT1/THI5 family.</text>
</comment>
<evidence type="ECO:0000256" key="3">
    <source>
        <dbReference type="ARBA" id="ARBA00009406"/>
    </source>
</evidence>
<protein>
    <recommendedName>
        <fullName evidence="10">Thiamine pyrimidine synthase</fullName>
    </recommendedName>
</protein>
<evidence type="ECO:0000256" key="1">
    <source>
        <dbReference type="ARBA" id="ARBA00003469"/>
    </source>
</evidence>
<reference evidence="13" key="1">
    <citation type="submission" date="2021-06" db="EMBL/GenBank/DDBJ databases">
        <title>Elioraea tepida, sp. nov., a moderately thermophilic aerobic anoxygenic phototrophic bacterium isolated from an alkaline siliceous hot spring mat community in Yellowstone National Park, WY, USA.</title>
        <authorList>
            <person name="Saini M.K."/>
            <person name="Yoshida S."/>
            <person name="Sebastian A."/>
            <person name="Hirose S."/>
            <person name="Hara E."/>
            <person name="Tamaki H."/>
            <person name="Soulier N.T."/>
            <person name="Albert I."/>
            <person name="Hanada S."/>
            <person name="Bryant D.A."/>
            <person name="Tank M."/>
        </authorList>
    </citation>
    <scope>NUCLEOTIDE SEQUENCE</scope>
    <source>
        <strain evidence="13">MS-P2</strain>
    </source>
</reference>
<evidence type="ECO:0000256" key="10">
    <source>
        <dbReference type="ARBA" id="ARBA00033171"/>
    </source>
</evidence>
<dbReference type="Proteomes" id="UP000694001">
    <property type="component" value="Chromosome"/>
</dbReference>
<evidence type="ECO:0000256" key="9">
    <source>
        <dbReference type="ARBA" id="ARBA00023004"/>
    </source>
</evidence>
<organism evidence="13 14">
    <name type="scientific">Elioraea tepida</name>
    <dbReference type="NCBI Taxonomy" id="2843330"/>
    <lineage>
        <taxon>Bacteria</taxon>
        <taxon>Pseudomonadati</taxon>
        <taxon>Pseudomonadota</taxon>
        <taxon>Alphaproteobacteria</taxon>
        <taxon>Acetobacterales</taxon>
        <taxon>Elioraeaceae</taxon>
        <taxon>Elioraea</taxon>
    </lineage>
</organism>
<dbReference type="GO" id="GO:0046872">
    <property type="term" value="F:metal ion binding"/>
    <property type="evidence" value="ECO:0007669"/>
    <property type="project" value="UniProtKB-KW"/>
</dbReference>
<gene>
    <name evidence="13" type="ORF">KO353_09970</name>
</gene>
<evidence type="ECO:0000256" key="4">
    <source>
        <dbReference type="ARBA" id="ARBA00011738"/>
    </source>
</evidence>
<comment type="function">
    <text evidence="1">Responsible for the formation of the pyrimidine heterocycle in the thiamine biosynthesis pathway. Catalyzes the formation of hydroxymethylpyrimidine phosphate (HMP-P) from histidine and pyridoxal phosphate (PLP). The protein uses PLP and the active site histidine to form HMP-P, generating an inactive enzyme. The enzyme can only undergo a single turnover, which suggests it is a suicide enzyme.</text>
</comment>
<keyword evidence="14" id="KW-1185">Reference proteome</keyword>
<evidence type="ECO:0000259" key="12">
    <source>
        <dbReference type="Pfam" id="PF09084"/>
    </source>
</evidence>
<feature type="domain" description="SsuA/THI5-like" evidence="12">
    <location>
        <begin position="46"/>
        <end position="259"/>
    </location>
</feature>
<name>A0A975TZT0_9PROT</name>
<accession>A0A975TZT0</accession>
<dbReference type="InterPro" id="IPR015168">
    <property type="entry name" value="SsuA/THI5"/>
</dbReference>